<dbReference type="RefSeq" id="WP_071860598.1">
    <property type="nucleotide sequence ID" value="NZ_JAHLOV010000001.1"/>
</dbReference>
<sequence>MTDSFEFKGLTLTLTDLAFNDQELQKLLTFEGAITHERLKGFNFHYFLMPEYDLNALLAKLGDAERKAKRIYHIKGQLVSSDLKNMSVDGYYMPTNWGFMHVESHK</sequence>
<organism evidence="1 2">
    <name type="scientific">Enterococcus devriesei</name>
    <dbReference type="NCBI Taxonomy" id="319970"/>
    <lineage>
        <taxon>Bacteria</taxon>
        <taxon>Bacillati</taxon>
        <taxon>Bacillota</taxon>
        <taxon>Bacilli</taxon>
        <taxon>Lactobacillales</taxon>
        <taxon>Enterococcaceae</taxon>
        <taxon>Enterococcus</taxon>
    </lineage>
</organism>
<evidence type="ECO:0000313" key="2">
    <source>
        <dbReference type="Proteomes" id="UP000183700"/>
    </source>
</evidence>
<accession>A0A1L8SYK0</accession>
<dbReference type="AlphaFoldDB" id="A0A1L8SYK0"/>
<comment type="caution">
    <text evidence="1">The sequence shown here is derived from an EMBL/GenBank/DDBJ whole genome shotgun (WGS) entry which is preliminary data.</text>
</comment>
<proteinExistence type="predicted"/>
<name>A0A1L8SYK0_9ENTE</name>
<evidence type="ECO:0000313" key="1">
    <source>
        <dbReference type="EMBL" id="OJG37086.1"/>
    </source>
</evidence>
<reference evidence="1 2" key="1">
    <citation type="submission" date="2014-12" db="EMBL/GenBank/DDBJ databases">
        <title>Draft genome sequences of 29 type strains of Enterococci.</title>
        <authorList>
            <person name="Zhong Z."/>
            <person name="Sun Z."/>
            <person name="Liu W."/>
            <person name="Zhang W."/>
            <person name="Zhang H."/>
        </authorList>
    </citation>
    <scope>NUCLEOTIDE SEQUENCE [LARGE SCALE GENOMIC DNA]</scope>
    <source>
        <strain evidence="1 2">DSM 22802</strain>
    </source>
</reference>
<dbReference type="EMBL" id="JXKM01000001">
    <property type="protein sequence ID" value="OJG37086.1"/>
    <property type="molecule type" value="Genomic_DNA"/>
</dbReference>
<gene>
    <name evidence="1" type="ORF">RV00_GL000043</name>
</gene>
<keyword evidence="2" id="KW-1185">Reference proteome</keyword>
<protein>
    <submittedName>
        <fullName evidence="1">Uncharacterized protein</fullName>
    </submittedName>
</protein>
<dbReference type="Proteomes" id="UP000183700">
    <property type="component" value="Unassembled WGS sequence"/>
</dbReference>